<evidence type="ECO:0000256" key="3">
    <source>
        <dbReference type="ARBA" id="ARBA00023136"/>
    </source>
</evidence>
<comment type="caution">
    <text evidence="8">The sequence shown here is derived from an EMBL/GenBank/DDBJ whole genome shotgun (WGS) entry which is preliminary data.</text>
</comment>
<dbReference type="SUPFAM" id="SSF103506">
    <property type="entry name" value="Mitochondrial carrier"/>
    <property type="match status" value="1"/>
</dbReference>
<evidence type="ECO:0000256" key="7">
    <source>
        <dbReference type="SAM" id="SignalP"/>
    </source>
</evidence>
<evidence type="ECO:0000256" key="5">
    <source>
        <dbReference type="RuleBase" id="RU000488"/>
    </source>
</evidence>
<reference evidence="9" key="1">
    <citation type="journal article" date="2015" name="PLoS Genet.">
        <title>Genome Sequence and Transcriptome Analyses of Chrysochromulina tobin: Metabolic Tools for Enhanced Algal Fitness in the Prominent Order Prymnesiales (Haptophyceae).</title>
        <authorList>
            <person name="Hovde B.T."/>
            <person name="Deodato C.R."/>
            <person name="Hunsperger H.M."/>
            <person name="Ryken S.A."/>
            <person name="Yost W."/>
            <person name="Jha R.K."/>
            <person name="Patterson J."/>
            <person name="Monnat R.J. Jr."/>
            <person name="Barlow S.B."/>
            <person name="Starkenburg S.R."/>
            <person name="Cattolico R.A."/>
        </authorList>
    </citation>
    <scope>NUCLEOTIDE SEQUENCE</scope>
    <source>
        <strain evidence="9">CCMP291</strain>
    </source>
</reference>
<evidence type="ECO:0000256" key="1">
    <source>
        <dbReference type="ARBA" id="ARBA00004141"/>
    </source>
</evidence>
<keyword evidence="9" id="KW-1185">Reference proteome</keyword>
<evidence type="ECO:0000256" key="4">
    <source>
        <dbReference type="PROSITE-ProRule" id="PRU00282"/>
    </source>
</evidence>
<dbReference type="Gene3D" id="1.50.40.10">
    <property type="entry name" value="Mitochondrial carrier domain"/>
    <property type="match status" value="1"/>
</dbReference>
<accession>A0A0M0J752</accession>
<proteinExistence type="inferred from homology"/>
<keyword evidence="2 4" id="KW-0812">Transmembrane</keyword>
<evidence type="ECO:0000256" key="6">
    <source>
        <dbReference type="SAM" id="Phobius"/>
    </source>
</evidence>
<feature type="chain" id="PRO_5005601478" evidence="7">
    <location>
        <begin position="17"/>
        <end position="375"/>
    </location>
</feature>
<dbReference type="PANTHER" id="PTHR47567">
    <property type="entry name" value="MITOCHONDRIAL SUBSTRATE/SOLUTE CARRIER"/>
    <property type="match status" value="1"/>
</dbReference>
<feature type="transmembrane region" description="Helical" evidence="6">
    <location>
        <begin position="105"/>
        <end position="126"/>
    </location>
</feature>
<dbReference type="Proteomes" id="UP000037460">
    <property type="component" value="Unassembled WGS sequence"/>
</dbReference>
<protein>
    <submittedName>
        <fullName evidence="8">Mitochondrial carrier protein</fullName>
    </submittedName>
</protein>
<keyword evidence="7" id="KW-0732">Signal</keyword>
<dbReference type="EMBL" id="JWZX01003305">
    <property type="protein sequence ID" value="KOO22172.1"/>
    <property type="molecule type" value="Genomic_DNA"/>
</dbReference>
<dbReference type="InterPro" id="IPR018108">
    <property type="entry name" value="MCP_transmembrane"/>
</dbReference>
<evidence type="ECO:0000313" key="9">
    <source>
        <dbReference type="Proteomes" id="UP000037460"/>
    </source>
</evidence>
<feature type="repeat" description="Solcar" evidence="4">
    <location>
        <begin position="187"/>
        <end position="271"/>
    </location>
</feature>
<name>A0A0M0J752_9EUKA</name>
<dbReference type="PANTHER" id="PTHR47567:SF1">
    <property type="entry name" value="NAD-DEPENDENT EPIMERASE_DEHYDRATASE DOMAIN-CONTAINING PROTEIN"/>
    <property type="match status" value="1"/>
</dbReference>
<dbReference type="PROSITE" id="PS50920">
    <property type="entry name" value="SOLCAR"/>
    <property type="match status" value="1"/>
</dbReference>
<comment type="subcellular location">
    <subcellularLocation>
        <location evidence="1">Membrane</location>
        <topology evidence="1">Multi-pass membrane protein</topology>
    </subcellularLocation>
</comment>
<evidence type="ECO:0000256" key="2">
    <source>
        <dbReference type="ARBA" id="ARBA00022692"/>
    </source>
</evidence>
<dbReference type="OrthoDB" id="409948at2759"/>
<dbReference type="AlphaFoldDB" id="A0A0M0J752"/>
<keyword evidence="6" id="KW-1133">Transmembrane helix</keyword>
<dbReference type="Pfam" id="PF00153">
    <property type="entry name" value="Mito_carr"/>
    <property type="match status" value="3"/>
</dbReference>
<organism evidence="8 9">
    <name type="scientific">Chrysochromulina tobinii</name>
    <dbReference type="NCBI Taxonomy" id="1460289"/>
    <lineage>
        <taxon>Eukaryota</taxon>
        <taxon>Haptista</taxon>
        <taxon>Haptophyta</taxon>
        <taxon>Prymnesiophyceae</taxon>
        <taxon>Prymnesiales</taxon>
        <taxon>Chrysochromulinaceae</taxon>
        <taxon>Chrysochromulina</taxon>
    </lineage>
</organism>
<sequence length="375" mass="39333">MLQIAFLLAELVSSSALLPPLQFRSPQRISQLRCIAPAQDDETDALVLTQPPPSAAAAAVSASLSLLVIAASFSLVEPVHAASATAAATAVLPPSIIFETAAKKALGGGISGFFAGIVQVLLLMWLRTTMNYQYRNGGSTRDALAALYAEGGLRRFYRGVSFALIQTPLSRFGDTAANTGVLALLADSTLPVGVRTAFASAAAAAWRIGLTPIDTLKTTLQVKGAEGYDQVSAKVKEEGPGVLFQGALANAAASFVGNYPWYLTFNSLNEMLPTFGEDLPLKLARTAVLGIAAAGVSDTISNSIRVLKTVRQTSETTITYREAAQQILETDGWQGLVGRGLGTRLVTNALQAALFTVVWKLGEEYLTKSGLLGAA</sequence>
<comment type="similarity">
    <text evidence="5">Belongs to the mitochondrial carrier (TC 2.A.29) family.</text>
</comment>
<evidence type="ECO:0000313" key="8">
    <source>
        <dbReference type="EMBL" id="KOO22172.1"/>
    </source>
</evidence>
<keyword evidence="5" id="KW-0813">Transport</keyword>
<feature type="signal peptide" evidence="7">
    <location>
        <begin position="1"/>
        <end position="16"/>
    </location>
</feature>
<gene>
    <name evidence="8" type="ORF">Ctob_001138</name>
</gene>
<dbReference type="InterPro" id="IPR023395">
    <property type="entry name" value="MCP_dom_sf"/>
</dbReference>
<keyword evidence="3 4" id="KW-0472">Membrane</keyword>
<dbReference type="GO" id="GO:0016020">
    <property type="term" value="C:membrane"/>
    <property type="evidence" value="ECO:0007669"/>
    <property type="project" value="UniProtKB-SubCell"/>
</dbReference>